<comment type="caution">
    <text evidence="1">The sequence shown here is derived from an EMBL/GenBank/DDBJ whole genome shotgun (WGS) entry which is preliminary data.</text>
</comment>
<keyword evidence="2" id="KW-1185">Reference proteome</keyword>
<dbReference type="AlphaFoldDB" id="A0A2N5VBG8"/>
<name>A0A2N5VBG8_9BASI</name>
<accession>A0A2N5VBG8</accession>
<organism evidence="1 2">
    <name type="scientific">Puccinia coronata f. sp. avenae</name>
    <dbReference type="NCBI Taxonomy" id="200324"/>
    <lineage>
        <taxon>Eukaryota</taxon>
        <taxon>Fungi</taxon>
        <taxon>Dikarya</taxon>
        <taxon>Basidiomycota</taxon>
        <taxon>Pucciniomycotina</taxon>
        <taxon>Pucciniomycetes</taxon>
        <taxon>Pucciniales</taxon>
        <taxon>Pucciniaceae</taxon>
        <taxon>Puccinia</taxon>
    </lineage>
</organism>
<protein>
    <submittedName>
        <fullName evidence="1">Uncharacterized protein</fullName>
    </submittedName>
</protein>
<proteinExistence type="predicted"/>
<evidence type="ECO:0000313" key="2">
    <source>
        <dbReference type="Proteomes" id="UP000235388"/>
    </source>
</evidence>
<dbReference type="Proteomes" id="UP000235388">
    <property type="component" value="Unassembled WGS sequence"/>
</dbReference>
<sequence length="68" mass="7546">MWHEARYSSSRPKCSIPSTGSISLGFLYWGCLRLRKGDSERDRANLRGSVLAGVPTTLTSELRAADME</sequence>
<dbReference type="EMBL" id="PGCJ01000112">
    <property type="protein sequence ID" value="PLW47266.1"/>
    <property type="molecule type" value="Genomic_DNA"/>
</dbReference>
<gene>
    <name evidence="1" type="ORF">PCANC_12423</name>
</gene>
<evidence type="ECO:0000313" key="1">
    <source>
        <dbReference type="EMBL" id="PLW47266.1"/>
    </source>
</evidence>
<reference evidence="1 2" key="1">
    <citation type="submission" date="2017-11" db="EMBL/GenBank/DDBJ databases">
        <title>De novo assembly and phasing of dikaryotic genomes from two isolates of Puccinia coronata f. sp. avenae, the causal agent of oat crown rust.</title>
        <authorList>
            <person name="Miller M.E."/>
            <person name="Zhang Y."/>
            <person name="Omidvar V."/>
            <person name="Sperschneider J."/>
            <person name="Schwessinger B."/>
            <person name="Raley C."/>
            <person name="Palmer J.M."/>
            <person name="Garnica D."/>
            <person name="Upadhyaya N."/>
            <person name="Rathjen J."/>
            <person name="Taylor J.M."/>
            <person name="Park R.F."/>
            <person name="Dodds P.N."/>
            <person name="Hirsch C.D."/>
            <person name="Kianian S.F."/>
            <person name="Figueroa M."/>
        </authorList>
    </citation>
    <scope>NUCLEOTIDE SEQUENCE [LARGE SCALE GENOMIC DNA]</scope>
    <source>
        <strain evidence="1">12NC29</strain>
    </source>
</reference>